<name>A0A1L8CY55_9THEO</name>
<comment type="similarity">
    <text evidence="1">Belongs to the acetyl-CoA hydrolase/transferase family.</text>
</comment>
<sequence>MTKKYLAEYQQKLTDVNHALTLIKNNDNIFVSLGAAEPLTLLEGLGVKAQYLKGVKIFQILPLHASSYLKPELSANVKHISMFVGHPVRELVSMGYAEVLPCHFHDIPRLIKDCLQVDVFMTTVSPMDEHGYFSLGVSVDYSLSALKKAKVVILEVNPNMPRTLGQGFVHISEVDFLVESSRPLPEIAIDELKPEDFRIGEYIAELVDDESTIQLGIGTIPNAVAKLLKGKKNLGIHTEMITDSMVDLVEAGVITGSAKSLHPYKIIGTFALGTKRLYKFLDNNPMIEMYPVSYTNDPWIIGQNKKMVSINTTIEVDLWGQCASESIGTKIYSGTGGQADFARGVLYSPGGKGIIALYSTAKNGQISKIVPTLKPGALVTTSKNDVDYVVTEFGVAKLRGKTYRERAKALINIAHPNFRDELRFQAEKIGIL</sequence>
<comment type="caution">
    <text evidence="5">The sequence shown here is derived from an EMBL/GenBank/DDBJ whole genome shotgun (WGS) entry which is preliminary data.</text>
</comment>
<dbReference type="InterPro" id="IPR026888">
    <property type="entry name" value="AcetylCoA_hyd_C"/>
</dbReference>
<dbReference type="InterPro" id="IPR037171">
    <property type="entry name" value="NagB/RpiA_transferase-like"/>
</dbReference>
<feature type="domain" description="Acetyl-CoA hydrolase/transferase C-terminal" evidence="4">
    <location>
        <begin position="273"/>
        <end position="425"/>
    </location>
</feature>
<dbReference type="InterPro" id="IPR046433">
    <property type="entry name" value="ActCoA_hydro"/>
</dbReference>
<evidence type="ECO:0000313" key="6">
    <source>
        <dbReference type="Proteomes" id="UP000187485"/>
    </source>
</evidence>
<keyword evidence="2 5" id="KW-0808">Transferase</keyword>
<proteinExistence type="inferred from homology"/>
<dbReference type="InterPro" id="IPR038460">
    <property type="entry name" value="AcetylCoA_hyd_C_sf"/>
</dbReference>
<evidence type="ECO:0000259" key="3">
    <source>
        <dbReference type="Pfam" id="PF02550"/>
    </source>
</evidence>
<accession>A0A1L8CY55</accession>
<evidence type="ECO:0000256" key="2">
    <source>
        <dbReference type="ARBA" id="ARBA00022679"/>
    </source>
</evidence>
<dbReference type="OrthoDB" id="9801795at2"/>
<keyword evidence="6" id="KW-1185">Reference proteome</keyword>
<dbReference type="STRING" id="870242.cpu_23090"/>
<dbReference type="GO" id="GO:0006083">
    <property type="term" value="P:acetate metabolic process"/>
    <property type="evidence" value="ECO:0007669"/>
    <property type="project" value="InterPro"/>
</dbReference>
<dbReference type="EMBL" id="BDJK01000056">
    <property type="protein sequence ID" value="GAV23799.1"/>
    <property type="molecule type" value="Genomic_DNA"/>
</dbReference>
<evidence type="ECO:0000313" key="5">
    <source>
        <dbReference type="EMBL" id="GAV23799.1"/>
    </source>
</evidence>
<dbReference type="Pfam" id="PF02550">
    <property type="entry name" value="AcetylCoA_hydro"/>
    <property type="match status" value="1"/>
</dbReference>
<reference evidence="6" key="1">
    <citation type="submission" date="2016-12" db="EMBL/GenBank/DDBJ databases">
        <title>Draft Genome Sequences od Carboxydothermus pertinax and islandicus, Hydrogenogenic Carboxydotrophic Bacteria.</title>
        <authorList>
            <person name="Fukuyama Y."/>
            <person name="Ohmae K."/>
            <person name="Yoneda Y."/>
            <person name="Yoshida T."/>
            <person name="Sako Y."/>
        </authorList>
    </citation>
    <scope>NUCLEOTIDE SEQUENCE [LARGE SCALE GENOMIC DNA]</scope>
    <source>
        <strain evidence="6">Ug1</strain>
    </source>
</reference>
<evidence type="ECO:0000259" key="4">
    <source>
        <dbReference type="Pfam" id="PF13336"/>
    </source>
</evidence>
<dbReference type="PANTHER" id="PTHR21432:SF20">
    <property type="entry name" value="ACETYL-COA HYDROLASE"/>
    <property type="match status" value="1"/>
</dbReference>
<protein>
    <submittedName>
        <fullName evidence="5">4-hydroxybutyrate CoA-transferase</fullName>
    </submittedName>
</protein>
<dbReference type="RefSeq" id="WP_075860202.1">
    <property type="nucleotide sequence ID" value="NZ_BDJK01000056.1"/>
</dbReference>
<dbReference type="Gene3D" id="3.40.1080.20">
    <property type="entry name" value="Acetyl-CoA hydrolase/transferase C-terminal domain"/>
    <property type="match status" value="1"/>
</dbReference>
<dbReference type="SUPFAM" id="SSF100950">
    <property type="entry name" value="NagB/RpiA/CoA transferase-like"/>
    <property type="match status" value="2"/>
</dbReference>
<dbReference type="Gene3D" id="3.30.750.70">
    <property type="entry name" value="4-hydroxybutyrate coenzyme like domains"/>
    <property type="match status" value="1"/>
</dbReference>
<feature type="domain" description="Acetyl-CoA hydrolase/transferase N-terminal" evidence="3">
    <location>
        <begin position="7"/>
        <end position="180"/>
    </location>
</feature>
<dbReference type="AlphaFoldDB" id="A0A1L8CY55"/>
<dbReference type="Gene3D" id="3.40.1080.10">
    <property type="entry name" value="Glutaconate Coenzyme A-transferase"/>
    <property type="match status" value="1"/>
</dbReference>
<organism evidence="5 6">
    <name type="scientific">Carboxydothermus pertinax</name>
    <dbReference type="NCBI Taxonomy" id="870242"/>
    <lineage>
        <taxon>Bacteria</taxon>
        <taxon>Bacillati</taxon>
        <taxon>Bacillota</taxon>
        <taxon>Clostridia</taxon>
        <taxon>Thermoanaerobacterales</taxon>
        <taxon>Thermoanaerobacteraceae</taxon>
        <taxon>Carboxydothermus</taxon>
    </lineage>
</organism>
<dbReference type="InterPro" id="IPR003702">
    <property type="entry name" value="ActCoA_hydro_N"/>
</dbReference>
<dbReference type="Pfam" id="PF13336">
    <property type="entry name" value="AcetylCoA_hyd_C"/>
    <property type="match status" value="1"/>
</dbReference>
<dbReference type="PANTHER" id="PTHR21432">
    <property type="entry name" value="ACETYL-COA HYDROLASE-RELATED"/>
    <property type="match status" value="1"/>
</dbReference>
<dbReference type="Proteomes" id="UP000187485">
    <property type="component" value="Unassembled WGS sequence"/>
</dbReference>
<gene>
    <name evidence="5" type="ORF">cpu_23090</name>
</gene>
<dbReference type="GO" id="GO:0008775">
    <property type="term" value="F:acetate CoA-transferase activity"/>
    <property type="evidence" value="ECO:0007669"/>
    <property type="project" value="InterPro"/>
</dbReference>
<evidence type="ECO:0000256" key="1">
    <source>
        <dbReference type="ARBA" id="ARBA00009632"/>
    </source>
</evidence>